<comment type="similarity">
    <text evidence="1">Belongs to the EamA transporter family.</text>
</comment>
<sequence length="277" mass="29140">MIGEISSFSNALANAFTNTLGGKSTQISSWRNTLRASSSIAMAIISVVILFNLNTITLRVILIGIAAGFIGGLGLPFIYQAFSIGSVSFVSPVVALVQSFNLILFAVLVKDESISWTFPIATALGALGLFLASRTSASHQKATLKVFGLTTAAACCFTGFSVLMTEIDESQIIAALFGARIGVLLVSLIFSPKSNQKPQSSSWKKYALLSGSCEMLANLFFMIAITNLELSKVGVFMASAPALSALIAIKLMKQRPSIANWLGIAATSSALAIIALN</sequence>
<organism evidence="4 5">
    <name type="scientific">Candidatus Nanopelagicus limnae</name>
    <dbReference type="NCBI Taxonomy" id="1884634"/>
    <lineage>
        <taxon>Bacteria</taxon>
        <taxon>Bacillati</taxon>
        <taxon>Actinomycetota</taxon>
        <taxon>Actinomycetes</taxon>
        <taxon>Candidatus Nanopelagicales</taxon>
        <taxon>Candidatus Nanopelagicaceae</taxon>
        <taxon>Candidatus Nanopelagicus</taxon>
    </lineage>
</organism>
<dbReference type="Proteomes" id="UP000217153">
    <property type="component" value="Chromosome"/>
</dbReference>
<proteinExistence type="inferred from homology"/>
<feature type="transmembrane region" description="Helical" evidence="2">
    <location>
        <begin position="144"/>
        <end position="164"/>
    </location>
</feature>
<dbReference type="InterPro" id="IPR000620">
    <property type="entry name" value="EamA_dom"/>
</dbReference>
<reference evidence="5" key="1">
    <citation type="submission" date="2016-10" db="EMBL/GenBank/DDBJ databases">
        <title>High microdiversification within the ubiquitous acI lineage of Actinobacteria.</title>
        <authorList>
            <person name="Neuenschwander S.M."/>
            <person name="Salcher M."/>
            <person name="Ghai R."/>
            <person name="Pernthaler J."/>
        </authorList>
    </citation>
    <scope>NUCLEOTIDE SEQUENCE [LARGE SCALE GENOMIC DNA]</scope>
</reference>
<keyword evidence="5" id="KW-1185">Reference proteome</keyword>
<dbReference type="KEGG" id="abam:B1s21122_02235"/>
<gene>
    <name evidence="4" type="ORF">B1s21122_02235</name>
</gene>
<dbReference type="EMBL" id="CP016768">
    <property type="protein sequence ID" value="ASY09171.1"/>
    <property type="molecule type" value="Genomic_DNA"/>
</dbReference>
<feature type="transmembrane region" description="Helical" evidence="2">
    <location>
        <begin position="258"/>
        <end position="276"/>
    </location>
</feature>
<dbReference type="GO" id="GO:0016020">
    <property type="term" value="C:membrane"/>
    <property type="evidence" value="ECO:0007669"/>
    <property type="project" value="InterPro"/>
</dbReference>
<name>A0A249JXB7_9ACTN</name>
<keyword evidence="2" id="KW-0472">Membrane</keyword>
<dbReference type="InterPro" id="IPR037185">
    <property type="entry name" value="EmrE-like"/>
</dbReference>
<keyword evidence="2" id="KW-1133">Transmembrane helix</keyword>
<dbReference type="RefSeq" id="WP_095680475.1">
    <property type="nucleotide sequence ID" value="NZ_CP016768.2"/>
</dbReference>
<accession>A0A249JXB7</accession>
<feature type="domain" description="EamA" evidence="3">
    <location>
        <begin position="155"/>
        <end position="274"/>
    </location>
</feature>
<feature type="transmembrane region" description="Helical" evidence="2">
    <location>
        <begin position="114"/>
        <end position="132"/>
    </location>
</feature>
<dbReference type="Pfam" id="PF00892">
    <property type="entry name" value="EamA"/>
    <property type="match status" value="1"/>
</dbReference>
<evidence type="ECO:0000313" key="4">
    <source>
        <dbReference type="EMBL" id="ASY09171.1"/>
    </source>
</evidence>
<evidence type="ECO:0000313" key="5">
    <source>
        <dbReference type="Proteomes" id="UP000217153"/>
    </source>
</evidence>
<evidence type="ECO:0000256" key="1">
    <source>
        <dbReference type="ARBA" id="ARBA00007362"/>
    </source>
</evidence>
<feature type="transmembrane region" description="Helical" evidence="2">
    <location>
        <begin position="206"/>
        <end position="227"/>
    </location>
</feature>
<feature type="transmembrane region" description="Helical" evidence="2">
    <location>
        <begin position="59"/>
        <end position="79"/>
    </location>
</feature>
<evidence type="ECO:0000256" key="2">
    <source>
        <dbReference type="SAM" id="Phobius"/>
    </source>
</evidence>
<dbReference type="SUPFAM" id="SSF103481">
    <property type="entry name" value="Multidrug resistance efflux transporter EmrE"/>
    <property type="match status" value="2"/>
</dbReference>
<feature type="transmembrane region" description="Helical" evidence="2">
    <location>
        <begin position="170"/>
        <end position="190"/>
    </location>
</feature>
<feature type="transmembrane region" description="Helical" evidence="2">
    <location>
        <begin position="33"/>
        <end position="53"/>
    </location>
</feature>
<dbReference type="OrthoDB" id="9822802at2"/>
<protein>
    <submittedName>
        <fullName evidence="4">Permease of the drug/metabolite transporter (DMT) superfamily</fullName>
    </submittedName>
</protein>
<evidence type="ECO:0000259" key="3">
    <source>
        <dbReference type="Pfam" id="PF00892"/>
    </source>
</evidence>
<keyword evidence="2" id="KW-0812">Transmembrane</keyword>
<dbReference type="AlphaFoldDB" id="A0A249JXB7"/>
<feature type="transmembrane region" description="Helical" evidence="2">
    <location>
        <begin position="86"/>
        <end position="108"/>
    </location>
</feature>